<dbReference type="EMBL" id="LAZR01000240">
    <property type="protein sequence ID" value="KKN79920.1"/>
    <property type="molecule type" value="Genomic_DNA"/>
</dbReference>
<dbReference type="PROSITE" id="PS51257">
    <property type="entry name" value="PROKAR_LIPOPROTEIN"/>
    <property type="match status" value="1"/>
</dbReference>
<dbReference type="AlphaFoldDB" id="A0A0F9TFC5"/>
<gene>
    <name evidence="1" type="ORF">LCGC14_0335490</name>
</gene>
<name>A0A0F9TFC5_9ZZZZ</name>
<comment type="caution">
    <text evidence="1">The sequence shown here is derived from an EMBL/GenBank/DDBJ whole genome shotgun (WGS) entry which is preliminary data.</text>
</comment>
<organism evidence="1">
    <name type="scientific">marine sediment metagenome</name>
    <dbReference type="NCBI Taxonomy" id="412755"/>
    <lineage>
        <taxon>unclassified sequences</taxon>
        <taxon>metagenomes</taxon>
        <taxon>ecological metagenomes</taxon>
    </lineage>
</organism>
<proteinExistence type="predicted"/>
<evidence type="ECO:0000313" key="1">
    <source>
        <dbReference type="EMBL" id="KKN79920.1"/>
    </source>
</evidence>
<protein>
    <submittedName>
        <fullName evidence="1">Uncharacterized protein</fullName>
    </submittedName>
</protein>
<sequence length="192" mass="22089">MRNGYLAILVLCAVTAGCQQTVLNCDGGFREIAWRTKIQDVQDDLLLTCHTEYKDRFSREDDEMTLGPIIEQDEQGKPVEQGRAIPLYKVRYAFCEGEFYEVSIYVDRKHRAELERIFAEHFGEGQRTPDGTYYWRKDDVVAKIVNAPLLWKKVEGRITYLPVTEDKPACVTTDRKVNIRPLPMPPTLACAK</sequence>
<accession>A0A0F9TFC5</accession>
<reference evidence="1" key="1">
    <citation type="journal article" date="2015" name="Nature">
        <title>Complex archaea that bridge the gap between prokaryotes and eukaryotes.</title>
        <authorList>
            <person name="Spang A."/>
            <person name="Saw J.H."/>
            <person name="Jorgensen S.L."/>
            <person name="Zaremba-Niedzwiedzka K."/>
            <person name="Martijn J."/>
            <person name="Lind A.E."/>
            <person name="van Eijk R."/>
            <person name="Schleper C."/>
            <person name="Guy L."/>
            <person name="Ettema T.J."/>
        </authorList>
    </citation>
    <scope>NUCLEOTIDE SEQUENCE</scope>
</reference>